<protein>
    <submittedName>
        <fullName evidence="3">AAA domain-containing protein</fullName>
    </submittedName>
</protein>
<sequence>MDSEETALGGDGWGEFAERAKELIGSGELEKYEEDLERETVTHFRMAQEALETGTADFADLVASGLVNDLVFFINKRKFSNWMKEFPEDASEALRNVWTKDHLPVDRRIRRFCKGFPWKIISGAGTRTNLVSVLLMGVDVELFPPFKIGLSNEVYELTGYSSPEPRANEVDLYQHYLGFLDQFLEESHPQGVSLRHRLDAQFLIWRAFDKEDPFNLPRLDSTQPPLSDLHQKDWKEFAQLTDELFESGLLEEIEIEPKLEVGRSFAKARKAVLDDAEEWLGLTKAAVKAAEKEKLVFNMSQTKFYDWIVSSQEEALRALKAIWNEDDLQVDQRIDAFCEQFPKEVVGGGAGTRVSVAAQLLMGLNASDYPPFAKKRFENAYKSTGYDLPNRNAVESELYAHFLGFLDRFIKEAQGHGVNLRHRLEAHVVVWLLDEEDTLPKLGSQSPDPETLQELADELILSTDFLERIYTLLNDKRQVIFQGPPGTGKTYVAQALANCLAGKKDRVTLVQFHPSYTYEDFVRGFRPTLKDGKAGFELQDGPLLRVAEKAVNDRDSRHFLIIDEVNRGNLAKVFGELYFLLEYRDKKIRMQYQQEGEDDFTLPENLYIIGTMNTADRSIALVDLALRRRFYFVEFLPDEDPVKSVLARWLDKRAPELAWVAKVVEEANKLMEDDRHAAIGPSYFMKETLKEEDIPRIWKHSVLPYIEERLFGDDNKISRFHLKTLREKVAPQVLGVDNDNQEEEDAKNESDSVNSAAD</sequence>
<dbReference type="InterPro" id="IPR052934">
    <property type="entry name" value="Methyl-DNA_Rec/Restrict_Enz"/>
</dbReference>
<name>A0A6B0YQ91_9CHLR</name>
<dbReference type="Gene3D" id="3.40.50.300">
    <property type="entry name" value="P-loop containing nucleotide triphosphate hydrolases"/>
    <property type="match status" value="1"/>
</dbReference>
<dbReference type="SMART" id="SM00382">
    <property type="entry name" value="AAA"/>
    <property type="match status" value="1"/>
</dbReference>
<accession>A0A6B0YQ91</accession>
<dbReference type="PANTHER" id="PTHR37291:SF1">
    <property type="entry name" value="TYPE IV METHYL-DIRECTED RESTRICTION ENZYME ECOKMCRB SUBUNIT"/>
    <property type="match status" value="1"/>
</dbReference>
<dbReference type="Pfam" id="PF07728">
    <property type="entry name" value="AAA_5"/>
    <property type="match status" value="1"/>
</dbReference>
<gene>
    <name evidence="3" type="ORF">F4Y42_01630</name>
</gene>
<reference evidence="3" key="1">
    <citation type="submission" date="2019-09" db="EMBL/GenBank/DDBJ databases">
        <title>Characterisation of the sponge microbiome using genome-centric metagenomics.</title>
        <authorList>
            <person name="Engelberts J.P."/>
            <person name="Robbins S.J."/>
            <person name="De Goeij J.M."/>
            <person name="Aranda M."/>
            <person name="Bell S.C."/>
            <person name="Webster N.S."/>
        </authorList>
    </citation>
    <scope>NUCLEOTIDE SEQUENCE</scope>
    <source>
        <strain evidence="3">SB0664_bin_27</strain>
    </source>
</reference>
<proteinExistence type="predicted"/>
<dbReference type="InterPro" id="IPR003593">
    <property type="entry name" value="AAA+_ATPase"/>
</dbReference>
<evidence type="ECO:0000256" key="1">
    <source>
        <dbReference type="SAM" id="MobiDB-lite"/>
    </source>
</evidence>
<organism evidence="3">
    <name type="scientific">Caldilineaceae bacterium SB0664_bin_27</name>
    <dbReference type="NCBI Taxonomy" id="2605260"/>
    <lineage>
        <taxon>Bacteria</taxon>
        <taxon>Bacillati</taxon>
        <taxon>Chloroflexota</taxon>
        <taxon>Caldilineae</taxon>
        <taxon>Caldilineales</taxon>
        <taxon>Caldilineaceae</taxon>
    </lineage>
</organism>
<dbReference type="GO" id="GO:0016887">
    <property type="term" value="F:ATP hydrolysis activity"/>
    <property type="evidence" value="ECO:0007669"/>
    <property type="project" value="InterPro"/>
</dbReference>
<dbReference type="CDD" id="cd00009">
    <property type="entry name" value="AAA"/>
    <property type="match status" value="1"/>
</dbReference>
<comment type="caution">
    <text evidence="3">The sequence shown here is derived from an EMBL/GenBank/DDBJ whole genome shotgun (WGS) entry which is preliminary data.</text>
</comment>
<evidence type="ECO:0000313" key="3">
    <source>
        <dbReference type="EMBL" id="MXY92129.1"/>
    </source>
</evidence>
<dbReference type="AlphaFoldDB" id="A0A6B0YQ91"/>
<feature type="region of interest" description="Disordered" evidence="1">
    <location>
        <begin position="731"/>
        <end position="758"/>
    </location>
</feature>
<dbReference type="GO" id="GO:0005524">
    <property type="term" value="F:ATP binding"/>
    <property type="evidence" value="ECO:0007669"/>
    <property type="project" value="InterPro"/>
</dbReference>
<dbReference type="PANTHER" id="PTHR37291">
    <property type="entry name" value="5-METHYLCYTOSINE-SPECIFIC RESTRICTION ENZYME B"/>
    <property type="match status" value="1"/>
</dbReference>
<feature type="domain" description="AAA+ ATPase" evidence="2">
    <location>
        <begin position="475"/>
        <end position="640"/>
    </location>
</feature>
<evidence type="ECO:0000259" key="2">
    <source>
        <dbReference type="SMART" id="SM00382"/>
    </source>
</evidence>
<dbReference type="InterPro" id="IPR011704">
    <property type="entry name" value="ATPase_dyneun-rel_AAA"/>
</dbReference>
<dbReference type="InterPro" id="IPR027417">
    <property type="entry name" value="P-loop_NTPase"/>
</dbReference>
<dbReference type="SUPFAM" id="SSF52540">
    <property type="entry name" value="P-loop containing nucleoside triphosphate hydrolases"/>
    <property type="match status" value="1"/>
</dbReference>
<dbReference type="EMBL" id="VXRG01000017">
    <property type="protein sequence ID" value="MXY92129.1"/>
    <property type="molecule type" value="Genomic_DNA"/>
</dbReference>